<dbReference type="Proteomes" id="UP000185895">
    <property type="component" value="Unassembled WGS sequence"/>
</dbReference>
<dbReference type="PANTHER" id="PTHR10434:SF11">
    <property type="entry name" value="1-ACYL-SN-GLYCEROL-3-PHOSPHATE ACYLTRANSFERASE"/>
    <property type="match status" value="1"/>
</dbReference>
<keyword evidence="3 5" id="KW-0012">Acyltransferase</keyword>
<dbReference type="AlphaFoldDB" id="A0A1E7RDY8"/>
<feature type="domain" description="Phospholipid/glycerol acyltransferase" evidence="4">
    <location>
        <begin position="44"/>
        <end position="166"/>
    </location>
</feature>
<protein>
    <submittedName>
        <fullName evidence="5">Acyl-phosphate glycerol 3-phosphate acyltransferase</fullName>
    </submittedName>
</protein>
<dbReference type="SUPFAM" id="SSF69593">
    <property type="entry name" value="Glycerol-3-phosphate (1)-acyltransferase"/>
    <property type="match status" value="1"/>
</dbReference>
<evidence type="ECO:0000313" key="6">
    <source>
        <dbReference type="Proteomes" id="UP000185895"/>
    </source>
</evidence>
<dbReference type="InterPro" id="IPR002123">
    <property type="entry name" value="Plipid/glycerol_acylTrfase"/>
</dbReference>
<dbReference type="STRING" id="1262585.BJI46_09525"/>
<evidence type="ECO:0000256" key="2">
    <source>
        <dbReference type="ARBA" id="ARBA00022679"/>
    </source>
</evidence>
<evidence type="ECO:0000313" key="5">
    <source>
        <dbReference type="EMBL" id="OEY97462.1"/>
    </source>
</evidence>
<keyword evidence="6" id="KW-1185">Reference proteome</keyword>
<dbReference type="EMBL" id="MKKK01000008">
    <property type="protein sequence ID" value="OEY97462.1"/>
    <property type="molecule type" value="Genomic_DNA"/>
</dbReference>
<keyword evidence="2 5" id="KW-0808">Transferase</keyword>
<evidence type="ECO:0000256" key="3">
    <source>
        <dbReference type="ARBA" id="ARBA00023315"/>
    </source>
</evidence>
<proteinExistence type="predicted"/>
<dbReference type="OrthoDB" id="9808424at2"/>
<dbReference type="Pfam" id="PF01553">
    <property type="entry name" value="Acyltransferase"/>
    <property type="match status" value="1"/>
</dbReference>
<dbReference type="CDD" id="cd07989">
    <property type="entry name" value="LPLAT_AGPAT-like"/>
    <property type="match status" value="1"/>
</dbReference>
<comment type="pathway">
    <text evidence="1">Lipid metabolism.</text>
</comment>
<reference evidence="5 6" key="1">
    <citation type="submission" date="2016-09" db="EMBL/GenBank/DDBJ databases">
        <authorList>
            <person name="Capua I."/>
            <person name="De Benedictis P."/>
            <person name="Joannis T."/>
            <person name="Lombin L.H."/>
            <person name="Cattoli G."/>
        </authorList>
    </citation>
    <scope>NUCLEOTIDE SEQUENCE [LARGE SCALE GENOMIC DNA]</scope>
    <source>
        <strain evidence="5 6">ANC 4671</strain>
    </source>
</reference>
<dbReference type="GO" id="GO:0003841">
    <property type="term" value="F:1-acylglycerol-3-phosphate O-acyltransferase activity"/>
    <property type="evidence" value="ECO:0007669"/>
    <property type="project" value="TreeGrafter"/>
</dbReference>
<sequence>MQKNSSLFMRYLGRMIAFVIRRLVRLLTGARSLWIGCQPELKQRIYYANHNSHIDFILLWSSLPAVLRRTTRPVAASDYWNKTALRRFIIQDVFNGITISRHRAIDEDPLATVKQALLDGDSIIFFPEGTRNLDEDQLVLPFKAGLYYLHQQFGSLEIIPVWIANLNRVMPKGAFIPLPLLATVTFGRPLNTVAIQEKSEFLTSARQQLLALNEGEYQ</sequence>
<evidence type="ECO:0000259" key="4">
    <source>
        <dbReference type="SMART" id="SM00563"/>
    </source>
</evidence>
<evidence type="ECO:0000256" key="1">
    <source>
        <dbReference type="ARBA" id="ARBA00005189"/>
    </source>
</evidence>
<organism evidence="5 6">
    <name type="scientific">Acinetobacter qingfengensis</name>
    <dbReference type="NCBI Taxonomy" id="1262585"/>
    <lineage>
        <taxon>Bacteria</taxon>
        <taxon>Pseudomonadati</taxon>
        <taxon>Pseudomonadota</taxon>
        <taxon>Gammaproteobacteria</taxon>
        <taxon>Moraxellales</taxon>
        <taxon>Moraxellaceae</taxon>
        <taxon>Acinetobacter</taxon>
    </lineage>
</organism>
<dbReference type="SMART" id="SM00563">
    <property type="entry name" value="PlsC"/>
    <property type="match status" value="1"/>
</dbReference>
<comment type="caution">
    <text evidence="5">The sequence shown here is derived from an EMBL/GenBank/DDBJ whole genome shotgun (WGS) entry which is preliminary data.</text>
</comment>
<dbReference type="RefSeq" id="WP_070069049.1">
    <property type="nucleotide sequence ID" value="NZ_MKKK01000008.1"/>
</dbReference>
<dbReference type="GO" id="GO:0006654">
    <property type="term" value="P:phosphatidic acid biosynthetic process"/>
    <property type="evidence" value="ECO:0007669"/>
    <property type="project" value="TreeGrafter"/>
</dbReference>
<name>A0A1E7RDY8_9GAMM</name>
<dbReference type="PANTHER" id="PTHR10434">
    <property type="entry name" value="1-ACYL-SN-GLYCEROL-3-PHOSPHATE ACYLTRANSFERASE"/>
    <property type="match status" value="1"/>
</dbReference>
<gene>
    <name evidence="5" type="ORF">BJI46_09525</name>
</gene>
<accession>A0A1E7RDY8</accession>